<proteinExistence type="predicted"/>
<reference evidence="2" key="1">
    <citation type="submission" date="2021-06" db="EMBL/GenBank/DDBJ databases">
        <authorList>
            <person name="Kallberg Y."/>
            <person name="Tangrot J."/>
            <person name="Rosling A."/>
        </authorList>
    </citation>
    <scope>NUCLEOTIDE SEQUENCE</scope>
    <source>
        <strain evidence="2">CL551</strain>
    </source>
</reference>
<feature type="domain" description="VWFA" evidence="1">
    <location>
        <begin position="549"/>
        <end position="670"/>
    </location>
</feature>
<evidence type="ECO:0000259" key="1">
    <source>
        <dbReference type="Pfam" id="PF13519"/>
    </source>
</evidence>
<sequence>MLYKQEARYENARTFLQNIKVIMAKLKICDWSSLNESLIQIRISMLRRVLQTAVSLGIEQKEPLVNRDTGLEINDITPKISEIFDGYNRSNVLPADSDTLLFEEKPNFLRLSGDLRAYFEEHIQSREDATEDSELFANLERYFKYIVERRIFRVQEWFAQNTIKFPQDNSGVAIGRYVLEQEIEKLSLFWTLCGLTCHKCNLKCLKNRDHADGRHDCLTDHECHVLCQFSDAHKDSIPQCGHKAAHFGKHTCDKVVRMKCARYLALFPIAKEDVDLATTFIPYQSFINKHHCQEQCEHPGVCKVLTEPKKNEQKYQGLSGTSSKFIKYTQVSEKLKCSKKIPPNSFKHEGPHCHNEDGVHFCDSQCTLPYGHVQTLHETSHGNMIQAEFATENDEFEHGGHKLGIRDQGIFVLCNFHCKELGRHRHIDYYQNKENCKLNDNQTSDLRHIDGLVHPNSDKPKDFLSHRLFWEHPYTVQEQQEFSKCDHEYPDEKYKKSSGLSSATPSKSYCESKLFHESLDPSLPPPNVCGYVSLGEHHFDCKSPAAFHIIFVLDRSLSMSDTDKKPLQGTPIYNNLVLTHNNRLGAVYNAVYSFLDTRISSFRSSQNFSHNSATTPQDSVSLIFFDHEAIIESENLPLVDPSHFLNAMLKYTPRKGTNYYLAIQKAGFIIDKHFDPTKYATIYDI</sequence>
<dbReference type="InterPro" id="IPR036465">
    <property type="entry name" value="vWFA_dom_sf"/>
</dbReference>
<organism evidence="2 3">
    <name type="scientific">Acaulospora morrowiae</name>
    <dbReference type="NCBI Taxonomy" id="94023"/>
    <lineage>
        <taxon>Eukaryota</taxon>
        <taxon>Fungi</taxon>
        <taxon>Fungi incertae sedis</taxon>
        <taxon>Mucoromycota</taxon>
        <taxon>Glomeromycotina</taxon>
        <taxon>Glomeromycetes</taxon>
        <taxon>Diversisporales</taxon>
        <taxon>Acaulosporaceae</taxon>
        <taxon>Acaulospora</taxon>
    </lineage>
</organism>
<keyword evidence="3" id="KW-1185">Reference proteome</keyword>
<dbReference type="EMBL" id="CAJVPV010001443">
    <property type="protein sequence ID" value="CAG8497613.1"/>
    <property type="molecule type" value="Genomic_DNA"/>
</dbReference>
<dbReference type="Pfam" id="PF13519">
    <property type="entry name" value="VWA_2"/>
    <property type="match status" value="1"/>
</dbReference>
<evidence type="ECO:0000313" key="3">
    <source>
        <dbReference type="Proteomes" id="UP000789342"/>
    </source>
</evidence>
<dbReference type="InterPro" id="IPR002035">
    <property type="entry name" value="VWF_A"/>
</dbReference>
<dbReference type="AlphaFoldDB" id="A0A9N8ZJ21"/>
<comment type="caution">
    <text evidence="2">The sequence shown here is derived from an EMBL/GenBank/DDBJ whole genome shotgun (WGS) entry which is preliminary data.</text>
</comment>
<dbReference type="Gene3D" id="3.40.50.410">
    <property type="entry name" value="von Willebrand factor, type A domain"/>
    <property type="match status" value="1"/>
</dbReference>
<dbReference type="OrthoDB" id="2343366at2759"/>
<evidence type="ECO:0000313" key="2">
    <source>
        <dbReference type="EMBL" id="CAG8497613.1"/>
    </source>
</evidence>
<name>A0A9N8ZJ21_9GLOM</name>
<protein>
    <submittedName>
        <fullName evidence="2">11334_t:CDS:1</fullName>
    </submittedName>
</protein>
<accession>A0A9N8ZJ21</accession>
<dbReference type="SUPFAM" id="SSF53300">
    <property type="entry name" value="vWA-like"/>
    <property type="match status" value="1"/>
</dbReference>
<dbReference type="Proteomes" id="UP000789342">
    <property type="component" value="Unassembled WGS sequence"/>
</dbReference>
<gene>
    <name evidence="2" type="ORF">AMORRO_LOCUS3092</name>
</gene>